<organism evidence="4 5">
    <name type="scientific">Vitis vinifera</name>
    <name type="common">Grape</name>
    <dbReference type="NCBI Taxonomy" id="29760"/>
    <lineage>
        <taxon>Eukaryota</taxon>
        <taxon>Viridiplantae</taxon>
        <taxon>Streptophyta</taxon>
        <taxon>Embryophyta</taxon>
        <taxon>Tracheophyta</taxon>
        <taxon>Spermatophyta</taxon>
        <taxon>Magnoliopsida</taxon>
        <taxon>eudicotyledons</taxon>
        <taxon>Gunneridae</taxon>
        <taxon>Pentapetalae</taxon>
        <taxon>rosids</taxon>
        <taxon>Vitales</taxon>
        <taxon>Vitaceae</taxon>
        <taxon>Viteae</taxon>
        <taxon>Vitis</taxon>
    </lineage>
</organism>
<feature type="compositionally biased region" description="Basic and acidic residues" evidence="3">
    <location>
        <begin position="208"/>
        <end position="228"/>
    </location>
</feature>
<evidence type="ECO:0000256" key="1">
    <source>
        <dbReference type="ARBA" id="ARBA00022441"/>
    </source>
</evidence>
<dbReference type="Gene3D" id="2.120.10.80">
    <property type="entry name" value="Kelch-type beta propeller"/>
    <property type="match status" value="1"/>
</dbReference>
<dbReference type="PANTHER" id="PTHR46344:SF26">
    <property type="entry name" value="F-BOX DOMAIN-CONTAINING PROTEIN"/>
    <property type="match status" value="1"/>
</dbReference>
<protein>
    <submittedName>
        <fullName evidence="4">F-box/kelch-repeat protein SKIP4</fullName>
    </submittedName>
</protein>
<dbReference type="SUPFAM" id="SSF117281">
    <property type="entry name" value="Kelch motif"/>
    <property type="match status" value="1"/>
</dbReference>
<name>A0A438H9J0_VITVI</name>
<dbReference type="InterPro" id="IPR027417">
    <property type="entry name" value="P-loop_NTPase"/>
</dbReference>
<dbReference type="InterPro" id="IPR015915">
    <property type="entry name" value="Kelch-typ_b-propeller"/>
</dbReference>
<evidence type="ECO:0000256" key="3">
    <source>
        <dbReference type="SAM" id="MobiDB-lite"/>
    </source>
</evidence>
<evidence type="ECO:0000256" key="2">
    <source>
        <dbReference type="ARBA" id="ARBA00022737"/>
    </source>
</evidence>
<dbReference type="Proteomes" id="UP000288805">
    <property type="component" value="Unassembled WGS sequence"/>
</dbReference>
<keyword evidence="1" id="KW-0880">Kelch repeat</keyword>
<evidence type="ECO:0000313" key="4">
    <source>
        <dbReference type="EMBL" id="RVW81198.1"/>
    </source>
</evidence>
<comment type="caution">
    <text evidence="4">The sequence shown here is derived from an EMBL/GenBank/DDBJ whole genome shotgun (WGS) entry which is preliminary data.</text>
</comment>
<keyword evidence="2" id="KW-0677">Repeat</keyword>
<dbReference type="PANTHER" id="PTHR46344">
    <property type="entry name" value="OS02G0202900 PROTEIN"/>
    <property type="match status" value="1"/>
</dbReference>
<evidence type="ECO:0000313" key="5">
    <source>
        <dbReference type="Proteomes" id="UP000288805"/>
    </source>
</evidence>
<reference evidence="4 5" key="1">
    <citation type="journal article" date="2018" name="PLoS Genet.">
        <title>Population sequencing reveals clonal diversity and ancestral inbreeding in the grapevine cultivar Chardonnay.</title>
        <authorList>
            <person name="Roach M.J."/>
            <person name="Johnson D.L."/>
            <person name="Bohlmann J."/>
            <person name="van Vuuren H.J."/>
            <person name="Jones S.J."/>
            <person name="Pretorius I.S."/>
            <person name="Schmidt S.A."/>
            <person name="Borneman A.R."/>
        </authorList>
    </citation>
    <scope>NUCLEOTIDE SEQUENCE [LARGE SCALE GENOMIC DNA]</scope>
    <source>
        <strain evidence="5">cv. Chardonnay</strain>
        <tissue evidence="4">Leaf</tissue>
    </source>
</reference>
<dbReference type="SUPFAM" id="SSF52540">
    <property type="entry name" value="P-loop containing nucleoside triphosphate hydrolases"/>
    <property type="match status" value="1"/>
</dbReference>
<proteinExistence type="predicted"/>
<dbReference type="EMBL" id="QGNW01000255">
    <property type="protein sequence ID" value="RVW81198.1"/>
    <property type="molecule type" value="Genomic_DNA"/>
</dbReference>
<dbReference type="AlphaFoldDB" id="A0A438H9J0"/>
<sequence>MQWNFWKGSSEVPYTPQMCFEEMERLGEQLKSGMLIVKSINWMNPGFMPCAETSSSGFAVCVGSYSTRRSWKLIEGFPPRSLKRKGMSFEVLGKKVYLLGGCWVECYFACEVLNGKIYAIGGSIVLDEKIYIRCGTSALTSHVYAVVYNPSHGTWQHADADMVLGWQGPAVVVDGTLYVLDQRLGTRLMMWQKESRKWGWHRCGDADADEGRDAESGSVHRGDGRPRQDNSCQEVYNHSDVKQHFNCHAWVYVSQEFKAREICLGLPIVLCFMMKRRKEVWSSLRSYLPEAKDGSKVLITTRNEEIALHATSQEEIARTSLNSKKKLLTCQFTRLIYRLRIMNDDESWRSFSRKLLGTEVHQEACYPQREDKSSWEKVLASIDWHLSQEDYEKKTLLNHLRLKRWKKVVEEKTLIPGLMLFTSHLSLQGDLRWKVGVARGNWILSSKSPRTLFNHCELKNDPMFILEKLPKLKVLILSSGPYVGKKLVCSSGGFLQLQSLELRVYFIRGINSGGRSIAHLKTLQIEVVSEWKSFLVDCYN</sequence>
<accession>A0A438H9J0</accession>
<feature type="region of interest" description="Disordered" evidence="3">
    <location>
        <begin position="208"/>
        <end position="231"/>
    </location>
</feature>
<gene>
    <name evidence="4" type="primary">SKIP4_0</name>
    <name evidence="4" type="ORF">CK203_041106</name>
</gene>